<gene>
    <name evidence="1" type="ORF">BaRGS_00038549</name>
</gene>
<evidence type="ECO:0000313" key="2">
    <source>
        <dbReference type="Proteomes" id="UP001519460"/>
    </source>
</evidence>
<sequence length="118" mass="13149">MGKHSSSSTHIPAVGCWSAVLADTEKVVFGDQGFDVGHRYDGFWPAASFCPAPRLVTTLLDDVSSTSITLDKHCWRSRLMIHCGKKSTVVMKTLICFMFPSFPDVTRMFSSCRTDRIQ</sequence>
<reference evidence="1 2" key="1">
    <citation type="journal article" date="2023" name="Sci. Data">
        <title>Genome assembly of the Korean intertidal mud-creeper Batillaria attramentaria.</title>
        <authorList>
            <person name="Patra A.K."/>
            <person name="Ho P.T."/>
            <person name="Jun S."/>
            <person name="Lee S.J."/>
            <person name="Kim Y."/>
            <person name="Won Y.J."/>
        </authorList>
    </citation>
    <scope>NUCLEOTIDE SEQUENCE [LARGE SCALE GENOMIC DNA]</scope>
    <source>
        <strain evidence="1">Wonlab-2016</strain>
    </source>
</reference>
<dbReference type="EMBL" id="JACVVK020000626">
    <property type="protein sequence ID" value="KAK7462060.1"/>
    <property type="molecule type" value="Genomic_DNA"/>
</dbReference>
<keyword evidence="2" id="KW-1185">Reference proteome</keyword>
<protein>
    <submittedName>
        <fullName evidence="1">Uncharacterized protein</fullName>
    </submittedName>
</protein>
<organism evidence="1 2">
    <name type="scientific">Batillaria attramentaria</name>
    <dbReference type="NCBI Taxonomy" id="370345"/>
    <lineage>
        <taxon>Eukaryota</taxon>
        <taxon>Metazoa</taxon>
        <taxon>Spiralia</taxon>
        <taxon>Lophotrochozoa</taxon>
        <taxon>Mollusca</taxon>
        <taxon>Gastropoda</taxon>
        <taxon>Caenogastropoda</taxon>
        <taxon>Sorbeoconcha</taxon>
        <taxon>Cerithioidea</taxon>
        <taxon>Batillariidae</taxon>
        <taxon>Batillaria</taxon>
    </lineage>
</organism>
<evidence type="ECO:0000313" key="1">
    <source>
        <dbReference type="EMBL" id="KAK7462060.1"/>
    </source>
</evidence>
<accession>A0ABD0J5H8</accession>
<dbReference type="AlphaFoldDB" id="A0ABD0J5H8"/>
<comment type="caution">
    <text evidence="1">The sequence shown here is derived from an EMBL/GenBank/DDBJ whole genome shotgun (WGS) entry which is preliminary data.</text>
</comment>
<dbReference type="Proteomes" id="UP001519460">
    <property type="component" value="Unassembled WGS sequence"/>
</dbReference>
<name>A0ABD0J5H8_9CAEN</name>
<proteinExistence type="predicted"/>